<dbReference type="InterPro" id="IPR051686">
    <property type="entry name" value="Lipoprotein_DolP"/>
</dbReference>
<gene>
    <name evidence="3" type="ORF">HEQ75_22315</name>
</gene>
<proteinExistence type="predicted"/>
<dbReference type="InterPro" id="IPR014004">
    <property type="entry name" value="Transpt-assoc_nodulatn_dom_bac"/>
</dbReference>
<evidence type="ECO:0000259" key="2">
    <source>
        <dbReference type="PROSITE" id="PS50914"/>
    </source>
</evidence>
<keyword evidence="4" id="KW-1185">Reference proteome</keyword>
<dbReference type="PANTHER" id="PTHR34606:SF4">
    <property type="entry name" value="OUTER MEMBRANE LIPOPROTEIN DOLP"/>
    <property type="match status" value="1"/>
</dbReference>
<dbReference type="Pfam" id="PF04972">
    <property type="entry name" value="BON"/>
    <property type="match status" value="3"/>
</dbReference>
<evidence type="ECO:0000313" key="4">
    <source>
        <dbReference type="Proteomes" id="UP000787635"/>
    </source>
</evidence>
<comment type="caution">
    <text evidence="3">The sequence shown here is derived from an EMBL/GenBank/DDBJ whole genome shotgun (WGS) entry which is preliminary data.</text>
</comment>
<dbReference type="EMBL" id="JAAVNE010000049">
    <property type="protein sequence ID" value="NKC33614.1"/>
    <property type="molecule type" value="Genomic_DNA"/>
</dbReference>
<feature type="domain" description="BON" evidence="2">
    <location>
        <begin position="78"/>
        <end position="146"/>
    </location>
</feature>
<evidence type="ECO:0000256" key="1">
    <source>
        <dbReference type="ARBA" id="ARBA00022729"/>
    </source>
</evidence>
<keyword evidence="1" id="KW-0732">Signal</keyword>
<reference evidence="3 4" key="1">
    <citation type="submission" date="2020-03" db="EMBL/GenBank/DDBJ databases">
        <title>Roseomonas selenitidurans sp. nov. isolated from urban soil.</title>
        <authorList>
            <person name="Liu H."/>
        </authorList>
    </citation>
    <scope>NUCLEOTIDE SEQUENCE [LARGE SCALE GENOMIC DNA]</scope>
    <source>
        <strain evidence="3 4">BU-1</strain>
    </source>
</reference>
<dbReference type="SMART" id="SM00749">
    <property type="entry name" value="BON"/>
    <property type="match status" value="3"/>
</dbReference>
<dbReference type="PROSITE" id="PS50914">
    <property type="entry name" value="BON"/>
    <property type="match status" value="3"/>
</dbReference>
<name>A0ABX1E8R1_9PROT</name>
<feature type="domain" description="BON" evidence="2">
    <location>
        <begin position="3"/>
        <end position="71"/>
    </location>
</feature>
<feature type="domain" description="BON" evidence="2">
    <location>
        <begin position="149"/>
        <end position="216"/>
    </location>
</feature>
<dbReference type="RefSeq" id="WP_168034338.1">
    <property type="nucleotide sequence ID" value="NZ_JAAVNE010000049.1"/>
</dbReference>
<organism evidence="3 4">
    <name type="scientific">Falsiroseomonas selenitidurans</name>
    <dbReference type="NCBI Taxonomy" id="2716335"/>
    <lineage>
        <taxon>Bacteria</taxon>
        <taxon>Pseudomonadati</taxon>
        <taxon>Pseudomonadota</taxon>
        <taxon>Alphaproteobacteria</taxon>
        <taxon>Acetobacterales</taxon>
        <taxon>Roseomonadaceae</taxon>
        <taxon>Falsiroseomonas</taxon>
    </lineage>
</organism>
<protein>
    <submittedName>
        <fullName evidence="3">BON domain-containing protein</fullName>
    </submittedName>
</protein>
<sequence length="216" mass="23417">MSQDDQLKQAVLSELNWEPSIDSAHIGVTAKDGVVTLLGHVATYGQKRAAETAARRVKGVSAIAEEIEVKLPFQTERGDDDIAAAVVDRLGWDTSIPRDAVKVRVEKGWVTLTGEVEWYFQKSAAESEIAWLMGVVGVSNQISIKVQPDTGRISDEITHALHRSWLFDAKTINVSASGGHIRLTGTVRSPHERQVAATTAWAAPGATAVENELRVV</sequence>
<dbReference type="Gene3D" id="3.30.1340.30">
    <property type="match status" value="3"/>
</dbReference>
<dbReference type="InterPro" id="IPR007055">
    <property type="entry name" value="BON_dom"/>
</dbReference>
<dbReference type="PANTHER" id="PTHR34606">
    <property type="entry name" value="BON DOMAIN-CONTAINING PROTEIN"/>
    <property type="match status" value="1"/>
</dbReference>
<evidence type="ECO:0000313" key="3">
    <source>
        <dbReference type="EMBL" id="NKC33614.1"/>
    </source>
</evidence>
<accession>A0ABX1E8R1</accession>
<dbReference type="Proteomes" id="UP000787635">
    <property type="component" value="Unassembled WGS sequence"/>
</dbReference>